<name>E1ZFE7_CHLVA</name>
<accession>E1ZFE7</accession>
<evidence type="ECO:0000256" key="1">
    <source>
        <dbReference type="SAM" id="MobiDB-lite"/>
    </source>
</evidence>
<organism evidence="5">
    <name type="scientific">Chlorella variabilis</name>
    <name type="common">Green alga</name>
    <dbReference type="NCBI Taxonomy" id="554065"/>
    <lineage>
        <taxon>Eukaryota</taxon>
        <taxon>Viridiplantae</taxon>
        <taxon>Chlorophyta</taxon>
        <taxon>core chlorophytes</taxon>
        <taxon>Trebouxiophyceae</taxon>
        <taxon>Chlorellales</taxon>
        <taxon>Chlorellaceae</taxon>
        <taxon>Chlorella clade</taxon>
        <taxon>Chlorella</taxon>
    </lineage>
</organism>
<feature type="compositionally biased region" description="Basic and acidic residues" evidence="1">
    <location>
        <begin position="336"/>
        <end position="347"/>
    </location>
</feature>
<keyword evidence="5" id="KW-1185">Reference proteome</keyword>
<feature type="compositionally biased region" description="Low complexity" evidence="1">
    <location>
        <begin position="310"/>
        <end position="322"/>
    </location>
</feature>
<feature type="domain" description="Peptidase M11 gametolysin" evidence="3">
    <location>
        <begin position="411"/>
        <end position="511"/>
    </location>
</feature>
<feature type="chain" id="PRO_5003156387" description="Peptidase M11 gametolysin domain-containing protein" evidence="2">
    <location>
        <begin position="29"/>
        <end position="691"/>
    </location>
</feature>
<protein>
    <recommendedName>
        <fullName evidence="3">Peptidase M11 gametolysin domain-containing protein</fullName>
    </recommendedName>
</protein>
<keyword evidence="2" id="KW-0732">Signal</keyword>
<evidence type="ECO:0000256" key="2">
    <source>
        <dbReference type="SAM" id="SignalP"/>
    </source>
</evidence>
<dbReference type="KEGG" id="cvr:CHLNCDRAFT_57838"/>
<sequence>MAGVSGGLLPSSLLLLQLLAAATSPARGSGRLLAAAGRRATLAGKAIWLDQRLADREAERLLVLRTASGQTLHVATDNADQLSWLRSGDIIQVSGWWVPAADVAASSAATALAGQARLLGKPAGRGVFKAASIRRDGARPAHRPATGRSGLASAAAAAVAGAVRASAAKLPFSSNLLILSEFSTIFIPIAGITPAGNACVPTAAPVNISKPAVERVVFQEGNSRRATVASTFNLCSYGKTRLTRKNSLVSDLVQLPCKGSTHAIPWSFAACTFDDFNGWADAADAVLRARGFNMDRYAYRKLRPQLGSTGASQRAAAAALPPGHGGGGSKLGPKRRAAESRGCDRRPWAGNCGRSSAARGSGQIAKRAAAPNHASRPRRMPSGAPYRWAHPSNTEHAPGGEGGPGGPGQSVCPWIGLGYIGCDGTYECRSWVGGEHALVPQAHVHELGHNLYMAHSGRAGSQYDDNTCAMGYCCANRCLNTPHAWQMGWLQVQQLNGSTLAAGQTVTVTLASQAATSHRYRTAEGGDADLPSEVAGKVHVYTSWSASTRDAQPSNWEAALEGGQSWSSSAAGLVVRVRSISNDTGSAAAAVVSVCRRAGPETVASCLAGSDNDCNGLAGDLRGVSAYAGLYEVRGQPFTSYEHAKSGTCAVLLVIRYMISCICAIGRQHNCYHFHVMMHCYLTSHSSFLSS</sequence>
<dbReference type="EMBL" id="GL433844">
    <property type="protein sequence ID" value="EFN55656.1"/>
    <property type="molecule type" value="Genomic_DNA"/>
</dbReference>
<feature type="region of interest" description="Disordered" evidence="1">
    <location>
        <begin position="310"/>
        <end position="406"/>
    </location>
</feature>
<feature type="signal peptide" evidence="2">
    <location>
        <begin position="1"/>
        <end position="28"/>
    </location>
</feature>
<dbReference type="InParanoid" id="E1ZFE7"/>
<dbReference type="Proteomes" id="UP000008141">
    <property type="component" value="Unassembled WGS sequence"/>
</dbReference>
<gene>
    <name evidence="4" type="ORF">CHLNCDRAFT_57838</name>
</gene>
<dbReference type="RefSeq" id="XP_005847758.1">
    <property type="nucleotide sequence ID" value="XM_005847696.1"/>
</dbReference>
<proteinExistence type="predicted"/>
<evidence type="ECO:0000313" key="5">
    <source>
        <dbReference type="Proteomes" id="UP000008141"/>
    </source>
</evidence>
<dbReference type="InterPro" id="IPR008752">
    <property type="entry name" value="Peptidase_M11"/>
</dbReference>
<evidence type="ECO:0000313" key="4">
    <source>
        <dbReference type="EMBL" id="EFN55656.1"/>
    </source>
</evidence>
<dbReference type="Pfam" id="PF05548">
    <property type="entry name" value="Peptidase_M11"/>
    <property type="match status" value="1"/>
</dbReference>
<evidence type="ECO:0000259" key="3">
    <source>
        <dbReference type="Pfam" id="PF05548"/>
    </source>
</evidence>
<dbReference type="OrthoDB" id="535741at2759"/>
<dbReference type="AlphaFoldDB" id="E1ZFE7"/>
<reference evidence="4 5" key="1">
    <citation type="journal article" date="2010" name="Plant Cell">
        <title>The Chlorella variabilis NC64A genome reveals adaptation to photosymbiosis, coevolution with viruses, and cryptic sex.</title>
        <authorList>
            <person name="Blanc G."/>
            <person name="Duncan G."/>
            <person name="Agarkova I."/>
            <person name="Borodovsky M."/>
            <person name="Gurnon J."/>
            <person name="Kuo A."/>
            <person name="Lindquist E."/>
            <person name="Lucas S."/>
            <person name="Pangilinan J."/>
            <person name="Polle J."/>
            <person name="Salamov A."/>
            <person name="Terry A."/>
            <person name="Yamada T."/>
            <person name="Dunigan D.D."/>
            <person name="Grigoriev I.V."/>
            <person name="Claverie J.M."/>
            <person name="Van Etten J.L."/>
        </authorList>
    </citation>
    <scope>NUCLEOTIDE SEQUENCE [LARGE SCALE GENOMIC DNA]</scope>
    <source>
        <strain evidence="4 5">NC64A</strain>
    </source>
</reference>
<dbReference type="GeneID" id="17355160"/>